<feature type="domain" description="ABC transmembrane type-1" evidence="13">
    <location>
        <begin position="38"/>
        <end position="318"/>
    </location>
</feature>
<dbReference type="GO" id="GO:0005524">
    <property type="term" value="F:ATP binding"/>
    <property type="evidence" value="ECO:0007669"/>
    <property type="project" value="UniProtKB-KW"/>
</dbReference>
<keyword evidence="3" id="KW-1003">Cell membrane</keyword>
<dbReference type="Gene3D" id="1.20.1560.10">
    <property type="entry name" value="ABC transporter type 1, transmembrane domain"/>
    <property type="match status" value="1"/>
</dbReference>
<keyword evidence="2" id="KW-0813">Transport</keyword>
<evidence type="ECO:0000256" key="3">
    <source>
        <dbReference type="ARBA" id="ARBA00022475"/>
    </source>
</evidence>
<evidence type="ECO:0000256" key="4">
    <source>
        <dbReference type="ARBA" id="ARBA00022519"/>
    </source>
</evidence>
<dbReference type="InterPro" id="IPR011527">
    <property type="entry name" value="ABC1_TM_dom"/>
</dbReference>
<feature type="transmembrane region" description="Helical" evidence="11">
    <location>
        <begin position="75"/>
        <end position="93"/>
    </location>
</feature>
<evidence type="ECO:0000256" key="8">
    <source>
        <dbReference type="ARBA" id="ARBA00022989"/>
    </source>
</evidence>
<dbReference type="Pfam" id="PF00005">
    <property type="entry name" value="ABC_tran"/>
    <property type="match status" value="1"/>
</dbReference>
<gene>
    <name evidence="14" type="ORF">POF50_032425</name>
</gene>
<sequence>MSSSTEADHNHLPVSDAAGARRAAFRLIRLERPAFIRILVLNVLVTVAGLTGPWLLGRIINDVESHGGVGHIDRLAFLILLSAVLQLVLTRYARYLGSRFGERLSAHIREEFLDRVLDLRPAVVEHLVTGDLAARGSGDVNTVTTSMRNAVPDILMAALQAGFVVVAVFVVNPLLGACGVIGLLGLLWATRWYLRRARSAYAALSAANSVLAEVLVSTVQGARTVEALGLQARRLEASDEAIERSRRGRLRTLTLRTVLYPTIDISYVLPIVGVLLVGGALYDHKMISLGAVVTSALYLRQLAGPLETMQIWIDQLQTSAASFARLEGLGELPRSQPSATVVPTDDRIVVNDVHFAYVDGHEVLRGVDLEVRQGERLAVVGPSGAGKSTLGRLLAGIEHTDTGSVTVGGVAVSDLSPEQLRRHIILVTQEHHVFNASVRDNLLLSRPRAADAELLAALGAVGADWAHELPDGLDTRVGPQGHRLDSAQAQQLALSRVVLADPHTVILDEATALLDPTTARNTERALSAVLEGRTVLAIAHRLHTAHDADRVAVMEGGRLTELGTHDALVANARAYARLWNSWHGEQPPPPGRDRSAPGGRDQGLCVK</sequence>
<evidence type="ECO:0000256" key="5">
    <source>
        <dbReference type="ARBA" id="ARBA00022692"/>
    </source>
</evidence>
<keyword evidence="7 14" id="KW-0067">ATP-binding</keyword>
<dbReference type="SUPFAM" id="SSF90123">
    <property type="entry name" value="ABC transporter transmembrane region"/>
    <property type="match status" value="1"/>
</dbReference>
<dbReference type="FunFam" id="3.40.50.300:FF:001001">
    <property type="entry name" value="Multidrug ABC transporter ATP-binding protein"/>
    <property type="match status" value="1"/>
</dbReference>
<accession>A0AA90H9X9</accession>
<dbReference type="Gene3D" id="3.40.50.300">
    <property type="entry name" value="P-loop containing nucleotide triphosphate hydrolases"/>
    <property type="match status" value="1"/>
</dbReference>
<dbReference type="RefSeq" id="WP_271313447.1">
    <property type="nucleotide sequence ID" value="NZ_JABXJJ020000057.1"/>
</dbReference>
<dbReference type="InterPro" id="IPR036640">
    <property type="entry name" value="ABC1_TM_sf"/>
</dbReference>
<dbReference type="InterPro" id="IPR003593">
    <property type="entry name" value="AAA+_ATPase"/>
</dbReference>
<dbReference type="InterPro" id="IPR003439">
    <property type="entry name" value="ABC_transporter-like_ATP-bd"/>
</dbReference>
<dbReference type="GO" id="GO:0015421">
    <property type="term" value="F:ABC-type oligopeptide transporter activity"/>
    <property type="evidence" value="ECO:0007669"/>
    <property type="project" value="TreeGrafter"/>
</dbReference>
<dbReference type="Pfam" id="PF00664">
    <property type="entry name" value="ABC_membrane"/>
    <property type="match status" value="1"/>
</dbReference>
<feature type="transmembrane region" description="Helical" evidence="11">
    <location>
        <begin position="150"/>
        <end position="168"/>
    </location>
</feature>
<evidence type="ECO:0000256" key="7">
    <source>
        <dbReference type="ARBA" id="ARBA00022840"/>
    </source>
</evidence>
<dbReference type="PANTHER" id="PTHR43394">
    <property type="entry name" value="ATP-DEPENDENT PERMEASE MDL1, MITOCHONDRIAL"/>
    <property type="match status" value="1"/>
</dbReference>
<keyword evidence="6" id="KW-0547">Nucleotide-binding</keyword>
<dbReference type="InterPro" id="IPR039421">
    <property type="entry name" value="Type_1_exporter"/>
</dbReference>
<keyword evidence="8 11" id="KW-1133">Transmembrane helix</keyword>
<comment type="subcellular location">
    <subcellularLocation>
        <location evidence="1">Cell membrane</location>
        <topology evidence="1">Multi-pass membrane protein</topology>
    </subcellularLocation>
</comment>
<evidence type="ECO:0000256" key="2">
    <source>
        <dbReference type="ARBA" id="ARBA00022448"/>
    </source>
</evidence>
<evidence type="ECO:0000259" key="12">
    <source>
        <dbReference type="PROSITE" id="PS50893"/>
    </source>
</evidence>
<evidence type="ECO:0000256" key="1">
    <source>
        <dbReference type="ARBA" id="ARBA00004651"/>
    </source>
</evidence>
<name>A0AA90H9X9_9ACTN</name>
<dbReference type="CDD" id="cd07346">
    <property type="entry name" value="ABC_6TM_exporters"/>
    <property type="match status" value="1"/>
</dbReference>
<reference evidence="14" key="1">
    <citation type="submission" date="2023-05" db="EMBL/GenBank/DDBJ databases">
        <title>Streptantibioticus silvisoli sp. nov., acidotolerant actinomycetes 1 from pine litter.</title>
        <authorList>
            <person name="Swiecimska M."/>
            <person name="Golinska P."/>
            <person name="Sangal V."/>
            <person name="Wachnowicz B."/>
            <person name="Goodfellow M."/>
        </authorList>
    </citation>
    <scope>NUCLEOTIDE SEQUENCE</scope>
    <source>
        <strain evidence="14">SL13</strain>
    </source>
</reference>
<evidence type="ECO:0000256" key="10">
    <source>
        <dbReference type="SAM" id="MobiDB-lite"/>
    </source>
</evidence>
<dbReference type="PROSITE" id="PS50893">
    <property type="entry name" value="ABC_TRANSPORTER_2"/>
    <property type="match status" value="1"/>
</dbReference>
<comment type="caution">
    <text evidence="14">The sequence shown here is derived from an EMBL/GenBank/DDBJ whole genome shotgun (WGS) entry which is preliminary data.</text>
</comment>
<dbReference type="GO" id="GO:0005886">
    <property type="term" value="C:plasma membrane"/>
    <property type="evidence" value="ECO:0007669"/>
    <property type="project" value="UniProtKB-SubCell"/>
</dbReference>
<evidence type="ECO:0000256" key="11">
    <source>
        <dbReference type="SAM" id="Phobius"/>
    </source>
</evidence>
<dbReference type="PROSITE" id="PS50929">
    <property type="entry name" value="ABC_TM1F"/>
    <property type="match status" value="1"/>
</dbReference>
<evidence type="ECO:0000259" key="13">
    <source>
        <dbReference type="PROSITE" id="PS50929"/>
    </source>
</evidence>
<evidence type="ECO:0000256" key="9">
    <source>
        <dbReference type="ARBA" id="ARBA00023136"/>
    </source>
</evidence>
<keyword evidence="5 11" id="KW-0812">Transmembrane</keyword>
<protein>
    <submittedName>
        <fullName evidence="14">ABC transporter ATP-binding protein</fullName>
    </submittedName>
</protein>
<dbReference type="SUPFAM" id="SSF52540">
    <property type="entry name" value="P-loop containing nucleoside triphosphate hydrolases"/>
    <property type="match status" value="1"/>
</dbReference>
<feature type="transmembrane region" description="Helical" evidence="11">
    <location>
        <begin position="34"/>
        <end position="55"/>
    </location>
</feature>
<evidence type="ECO:0000313" key="14">
    <source>
        <dbReference type="EMBL" id="MDI5973996.1"/>
    </source>
</evidence>
<feature type="transmembrane region" description="Helical" evidence="11">
    <location>
        <begin position="258"/>
        <end position="282"/>
    </location>
</feature>
<organism evidence="14">
    <name type="scientific">Streptantibioticus silvisoli</name>
    <dbReference type="NCBI Taxonomy" id="2705255"/>
    <lineage>
        <taxon>Bacteria</taxon>
        <taxon>Bacillati</taxon>
        <taxon>Actinomycetota</taxon>
        <taxon>Actinomycetes</taxon>
        <taxon>Kitasatosporales</taxon>
        <taxon>Streptomycetaceae</taxon>
        <taxon>Streptantibioticus</taxon>
    </lineage>
</organism>
<keyword evidence="9 11" id="KW-0472">Membrane</keyword>
<feature type="region of interest" description="Disordered" evidence="10">
    <location>
        <begin position="581"/>
        <end position="607"/>
    </location>
</feature>
<dbReference type="SMART" id="SM00382">
    <property type="entry name" value="AAA"/>
    <property type="match status" value="1"/>
</dbReference>
<feature type="transmembrane region" description="Helical" evidence="11">
    <location>
        <begin position="174"/>
        <end position="194"/>
    </location>
</feature>
<proteinExistence type="predicted"/>
<feature type="domain" description="ABC transporter" evidence="12">
    <location>
        <begin position="348"/>
        <end position="581"/>
    </location>
</feature>
<dbReference type="GO" id="GO:0016887">
    <property type="term" value="F:ATP hydrolysis activity"/>
    <property type="evidence" value="ECO:0007669"/>
    <property type="project" value="InterPro"/>
</dbReference>
<dbReference type="InterPro" id="IPR027417">
    <property type="entry name" value="P-loop_NTPase"/>
</dbReference>
<dbReference type="PANTHER" id="PTHR43394:SF1">
    <property type="entry name" value="ATP-BINDING CASSETTE SUB-FAMILY B MEMBER 10, MITOCHONDRIAL"/>
    <property type="match status" value="1"/>
</dbReference>
<evidence type="ECO:0000256" key="6">
    <source>
        <dbReference type="ARBA" id="ARBA00022741"/>
    </source>
</evidence>
<dbReference type="EMBL" id="JABXJJ020000057">
    <property type="protein sequence ID" value="MDI5973996.1"/>
    <property type="molecule type" value="Genomic_DNA"/>
</dbReference>
<dbReference type="AlphaFoldDB" id="A0AA90H9X9"/>
<keyword evidence="4" id="KW-0997">Cell inner membrane</keyword>